<feature type="compositionally biased region" description="Basic and acidic residues" evidence="1">
    <location>
        <begin position="1"/>
        <end position="18"/>
    </location>
</feature>
<feature type="region of interest" description="Disordered" evidence="1">
    <location>
        <begin position="1"/>
        <end position="41"/>
    </location>
</feature>
<dbReference type="EMBL" id="BSFQ01000005">
    <property type="protein sequence ID" value="GLL10485.1"/>
    <property type="molecule type" value="Genomic_DNA"/>
</dbReference>
<gene>
    <name evidence="2" type="ORF">GCM10017577_16250</name>
</gene>
<reference evidence="2" key="2">
    <citation type="submission" date="2023-01" db="EMBL/GenBank/DDBJ databases">
        <authorList>
            <person name="Sun Q."/>
            <person name="Evtushenko L."/>
        </authorList>
    </citation>
    <scope>NUCLEOTIDE SEQUENCE</scope>
    <source>
        <strain evidence="2">VKM Ac-1069</strain>
    </source>
</reference>
<accession>A0A9W6L0E1</accession>
<protein>
    <submittedName>
        <fullName evidence="2">Uncharacterized protein</fullName>
    </submittedName>
</protein>
<dbReference type="AlphaFoldDB" id="A0A9W6L0E1"/>
<name>A0A9W6L0E1_9PSEU</name>
<sequence>MVLTSERDNTNGPEKAHEEPEDDESAHGTTLTPSVPTALPPLADLWTTPSRKCVHDCKRQRLACRALSACHILAAQGLRTRAAVFVHCSRYR</sequence>
<comment type="caution">
    <text evidence="2">The sequence shown here is derived from an EMBL/GenBank/DDBJ whole genome shotgun (WGS) entry which is preliminary data.</text>
</comment>
<keyword evidence="3" id="KW-1185">Reference proteome</keyword>
<evidence type="ECO:0000256" key="1">
    <source>
        <dbReference type="SAM" id="MobiDB-lite"/>
    </source>
</evidence>
<evidence type="ECO:0000313" key="3">
    <source>
        <dbReference type="Proteomes" id="UP001143463"/>
    </source>
</evidence>
<organism evidence="2 3">
    <name type="scientific">Pseudonocardia halophobica</name>
    <dbReference type="NCBI Taxonomy" id="29401"/>
    <lineage>
        <taxon>Bacteria</taxon>
        <taxon>Bacillati</taxon>
        <taxon>Actinomycetota</taxon>
        <taxon>Actinomycetes</taxon>
        <taxon>Pseudonocardiales</taxon>
        <taxon>Pseudonocardiaceae</taxon>
        <taxon>Pseudonocardia</taxon>
    </lineage>
</organism>
<dbReference type="Proteomes" id="UP001143463">
    <property type="component" value="Unassembled WGS sequence"/>
</dbReference>
<evidence type="ECO:0000313" key="2">
    <source>
        <dbReference type="EMBL" id="GLL10485.1"/>
    </source>
</evidence>
<proteinExistence type="predicted"/>
<reference evidence="2" key="1">
    <citation type="journal article" date="2014" name="Int. J. Syst. Evol. Microbiol.">
        <title>Complete genome sequence of Corynebacterium casei LMG S-19264T (=DSM 44701T), isolated from a smear-ripened cheese.</title>
        <authorList>
            <consortium name="US DOE Joint Genome Institute (JGI-PGF)"/>
            <person name="Walter F."/>
            <person name="Albersmeier A."/>
            <person name="Kalinowski J."/>
            <person name="Ruckert C."/>
        </authorList>
    </citation>
    <scope>NUCLEOTIDE SEQUENCE</scope>
    <source>
        <strain evidence="2">VKM Ac-1069</strain>
    </source>
</reference>